<comment type="caution">
    <text evidence="2">The sequence shown here is derived from an EMBL/GenBank/DDBJ whole genome shotgun (WGS) entry which is preliminary data.</text>
</comment>
<protein>
    <recommendedName>
        <fullName evidence="1">Lipid-binding serum glycoprotein N-terminal domain-containing protein</fullName>
    </recommendedName>
</protein>
<dbReference type="AlphaFoldDB" id="A0A9W9YYE4"/>
<dbReference type="PANTHER" id="PTHR10504:SF131">
    <property type="entry name" value="BPI2 DOMAIN-CONTAINING PROTEIN"/>
    <property type="match status" value="1"/>
</dbReference>
<evidence type="ECO:0000313" key="2">
    <source>
        <dbReference type="EMBL" id="KAJ7371792.1"/>
    </source>
</evidence>
<evidence type="ECO:0000313" key="3">
    <source>
        <dbReference type="Proteomes" id="UP001163046"/>
    </source>
</evidence>
<dbReference type="Proteomes" id="UP001163046">
    <property type="component" value="Unassembled WGS sequence"/>
</dbReference>
<proteinExistence type="predicted"/>
<dbReference type="Pfam" id="PF01273">
    <property type="entry name" value="LBP_BPI_CETP"/>
    <property type="match status" value="1"/>
</dbReference>
<dbReference type="InterPro" id="IPR017943">
    <property type="entry name" value="Bactericidal_perm-incr_a/b_dom"/>
</dbReference>
<dbReference type="EMBL" id="MU826842">
    <property type="protein sequence ID" value="KAJ7371792.1"/>
    <property type="molecule type" value="Genomic_DNA"/>
</dbReference>
<dbReference type="OrthoDB" id="10255543at2759"/>
<dbReference type="SUPFAM" id="SSF55394">
    <property type="entry name" value="Bactericidal permeability-increasing protein, BPI"/>
    <property type="match status" value="1"/>
</dbReference>
<organism evidence="2 3">
    <name type="scientific">Desmophyllum pertusum</name>
    <dbReference type="NCBI Taxonomy" id="174260"/>
    <lineage>
        <taxon>Eukaryota</taxon>
        <taxon>Metazoa</taxon>
        <taxon>Cnidaria</taxon>
        <taxon>Anthozoa</taxon>
        <taxon>Hexacorallia</taxon>
        <taxon>Scleractinia</taxon>
        <taxon>Caryophylliina</taxon>
        <taxon>Caryophylliidae</taxon>
        <taxon>Desmophyllum</taxon>
    </lineage>
</organism>
<feature type="domain" description="Lipid-binding serum glycoprotein N-terminal" evidence="1">
    <location>
        <begin position="2"/>
        <end position="120"/>
    </location>
</feature>
<sequence length="122" mass="13003">MPVPSVSGTIKTPLGSVQYDLNKIKLSDVVIQKSNVSLLPEHGLQISADKASGNVGAVWHYKESSWPHISDSGSCNLSITDLSLGMAFYVDGDLEQNEGKVSAKNCTMKIGSVHVKFKGGAR</sequence>
<accession>A0A9W9YYE4</accession>
<dbReference type="InterPro" id="IPR032942">
    <property type="entry name" value="BPI/LBP/Plunc"/>
</dbReference>
<dbReference type="InterPro" id="IPR017942">
    <property type="entry name" value="Lipid-bd_serum_glycop_N"/>
</dbReference>
<name>A0A9W9YYE4_9CNID</name>
<keyword evidence="3" id="KW-1185">Reference proteome</keyword>
<evidence type="ECO:0000259" key="1">
    <source>
        <dbReference type="Pfam" id="PF01273"/>
    </source>
</evidence>
<dbReference type="GO" id="GO:0008289">
    <property type="term" value="F:lipid binding"/>
    <property type="evidence" value="ECO:0007669"/>
    <property type="project" value="InterPro"/>
</dbReference>
<dbReference type="GO" id="GO:0005615">
    <property type="term" value="C:extracellular space"/>
    <property type="evidence" value="ECO:0007669"/>
    <property type="project" value="TreeGrafter"/>
</dbReference>
<dbReference type="Gene3D" id="3.15.10.10">
    <property type="entry name" value="Bactericidal permeability-increasing protein, domain 1"/>
    <property type="match status" value="1"/>
</dbReference>
<reference evidence="2" key="1">
    <citation type="submission" date="2023-01" db="EMBL/GenBank/DDBJ databases">
        <title>Genome assembly of the deep-sea coral Lophelia pertusa.</title>
        <authorList>
            <person name="Herrera S."/>
            <person name="Cordes E."/>
        </authorList>
    </citation>
    <scope>NUCLEOTIDE SEQUENCE</scope>
    <source>
        <strain evidence="2">USNM1676648</strain>
        <tissue evidence="2">Polyp</tissue>
    </source>
</reference>
<gene>
    <name evidence="2" type="ORF">OS493_023132</name>
</gene>
<dbReference type="PANTHER" id="PTHR10504">
    <property type="entry name" value="BACTERICIDAL PERMEABILITY-INCREASING BPI PROTEIN-RELATED"/>
    <property type="match status" value="1"/>
</dbReference>